<reference evidence="1 2" key="1">
    <citation type="submission" date="2023-09" db="EMBL/GenBank/DDBJ databases">
        <authorList>
            <person name="Wang M."/>
        </authorList>
    </citation>
    <scope>NUCLEOTIDE SEQUENCE [LARGE SCALE GENOMIC DNA]</scope>
    <source>
        <strain evidence="1">GT-2023</strain>
        <tissue evidence="1">Liver</tissue>
    </source>
</reference>
<proteinExistence type="predicted"/>
<organism evidence="1 2">
    <name type="scientific">Cirrhinus molitorella</name>
    <name type="common">mud carp</name>
    <dbReference type="NCBI Taxonomy" id="172907"/>
    <lineage>
        <taxon>Eukaryota</taxon>
        <taxon>Metazoa</taxon>
        <taxon>Chordata</taxon>
        <taxon>Craniata</taxon>
        <taxon>Vertebrata</taxon>
        <taxon>Euteleostomi</taxon>
        <taxon>Actinopterygii</taxon>
        <taxon>Neopterygii</taxon>
        <taxon>Teleostei</taxon>
        <taxon>Ostariophysi</taxon>
        <taxon>Cypriniformes</taxon>
        <taxon>Cyprinidae</taxon>
        <taxon>Labeoninae</taxon>
        <taxon>Labeonini</taxon>
        <taxon>Cirrhinus</taxon>
    </lineage>
</organism>
<gene>
    <name evidence="1" type="ORF">QQF64_022379</name>
</gene>
<comment type="caution">
    <text evidence="1">The sequence shown here is derived from an EMBL/GenBank/DDBJ whole genome shotgun (WGS) entry which is preliminary data.</text>
</comment>
<accession>A0ABR3LAE0</accession>
<keyword evidence="2" id="KW-1185">Reference proteome</keyword>
<protein>
    <submittedName>
        <fullName evidence="1">Uncharacterized protein</fullName>
    </submittedName>
</protein>
<dbReference type="EMBL" id="JAYMGO010000024">
    <property type="protein sequence ID" value="KAL1249061.1"/>
    <property type="molecule type" value="Genomic_DNA"/>
</dbReference>
<sequence length="97" mass="10552">MKSLPPHCALSSRLYSSQKPFTSTQGRCVCAGAHIQEVTGAPPLTSQWGSRRTHQDPRCALKGPYSIHTRIPSPSNRAARFFVTLFVSLKGALEAAE</sequence>
<name>A0ABR3LAE0_9TELE</name>
<evidence type="ECO:0000313" key="1">
    <source>
        <dbReference type="EMBL" id="KAL1249061.1"/>
    </source>
</evidence>
<dbReference type="Proteomes" id="UP001558613">
    <property type="component" value="Unassembled WGS sequence"/>
</dbReference>
<evidence type="ECO:0000313" key="2">
    <source>
        <dbReference type="Proteomes" id="UP001558613"/>
    </source>
</evidence>